<evidence type="ECO:0000256" key="2">
    <source>
        <dbReference type="ARBA" id="ARBA00022729"/>
    </source>
</evidence>
<dbReference type="KEGG" id="dho:Dia5BBH33_06880"/>
<sequence>MKISLKSWQKAALVAAAALLSVSCFALDGFSGNAAGKPEAVAASTVPAAASKSTAALKPGEAVVHRGPDVKYTVPEGVSILMYHMIGNQSGNAAIMSEANLRIQMNYLRDHGYHPITMKELYDYVTKGAPLPEKPVCITFDDGYLDSYTVVYPLMKEYGFPWTLFLVTDDVGKPYNRMTWDQLREMANSHTVTIANHTLSHPKLHNLKTRAEKEREIVGANQALKYQLGIDNVWLAYPYGDYDDEVIDVCKKAGIKMAVTTDAGRAHVGSYPFELKRAYIGNDISLARFSERLSKDNYSTV</sequence>
<reference evidence="6" key="1">
    <citation type="submission" date="2019-05" db="EMBL/GenBank/DDBJ databases">
        <title>Complete genome sequencing of Dialister sp. strain 5BBH33.</title>
        <authorList>
            <person name="Sakamoto M."/>
            <person name="Murakami T."/>
            <person name="Mori H."/>
        </authorList>
    </citation>
    <scope>NUCLEOTIDE SEQUENCE [LARGE SCALE GENOMIC DNA]</scope>
    <source>
        <strain evidence="6">5BBH33</strain>
    </source>
</reference>
<dbReference type="Pfam" id="PF01522">
    <property type="entry name" value="Polysacc_deac_1"/>
    <property type="match status" value="1"/>
</dbReference>
<dbReference type="PROSITE" id="PS51257">
    <property type="entry name" value="PROKAR_LIPOPROTEIN"/>
    <property type="match status" value="1"/>
</dbReference>
<dbReference type="InterPro" id="IPR011330">
    <property type="entry name" value="Glyco_hydro/deAcase_b/a-brl"/>
</dbReference>
<feature type="signal peptide" evidence="3">
    <location>
        <begin position="1"/>
        <end position="26"/>
    </location>
</feature>
<dbReference type="Gene3D" id="3.20.20.370">
    <property type="entry name" value="Glycoside hydrolase/deacetylase"/>
    <property type="match status" value="1"/>
</dbReference>
<proteinExistence type="predicted"/>
<feature type="domain" description="NodB homology" evidence="4">
    <location>
        <begin position="134"/>
        <end position="301"/>
    </location>
</feature>
<dbReference type="PANTHER" id="PTHR34216:SF3">
    <property type="entry name" value="POLY-BETA-1,6-N-ACETYL-D-GLUCOSAMINE N-DEACETYLASE"/>
    <property type="match status" value="1"/>
</dbReference>
<dbReference type="RefSeq" id="WP_022382647.1">
    <property type="nucleotide sequence ID" value="NZ_AP019697.1"/>
</dbReference>
<dbReference type="GeneID" id="92715908"/>
<dbReference type="GO" id="GO:0016810">
    <property type="term" value="F:hydrolase activity, acting on carbon-nitrogen (but not peptide) bonds"/>
    <property type="evidence" value="ECO:0007669"/>
    <property type="project" value="InterPro"/>
</dbReference>
<dbReference type="AlphaFoldDB" id="A0A8D4UTY6"/>
<dbReference type="GO" id="GO:0005576">
    <property type="term" value="C:extracellular region"/>
    <property type="evidence" value="ECO:0007669"/>
    <property type="project" value="UniProtKB-SubCell"/>
</dbReference>
<keyword evidence="2 3" id="KW-0732">Signal</keyword>
<gene>
    <name evidence="5" type="ORF">Dia5BBH33_06880</name>
</gene>
<dbReference type="GO" id="GO:0005975">
    <property type="term" value="P:carbohydrate metabolic process"/>
    <property type="evidence" value="ECO:0007669"/>
    <property type="project" value="InterPro"/>
</dbReference>
<dbReference type="Proteomes" id="UP000320585">
    <property type="component" value="Chromosome"/>
</dbReference>
<dbReference type="SUPFAM" id="SSF88713">
    <property type="entry name" value="Glycoside hydrolase/deacetylase"/>
    <property type="match status" value="1"/>
</dbReference>
<evidence type="ECO:0000313" key="6">
    <source>
        <dbReference type="Proteomes" id="UP000320585"/>
    </source>
</evidence>
<feature type="chain" id="PRO_5038886830" description="NodB homology domain-containing protein" evidence="3">
    <location>
        <begin position="27"/>
        <end position="301"/>
    </location>
</feature>
<dbReference type="CDD" id="cd10918">
    <property type="entry name" value="CE4_NodB_like_5s_6s"/>
    <property type="match status" value="1"/>
</dbReference>
<dbReference type="EMBL" id="AP019697">
    <property type="protein sequence ID" value="BBK24753.1"/>
    <property type="molecule type" value="Genomic_DNA"/>
</dbReference>
<dbReference type="PROSITE" id="PS51677">
    <property type="entry name" value="NODB"/>
    <property type="match status" value="1"/>
</dbReference>
<organism evidence="5 6">
    <name type="scientific">Dialister hominis</name>
    <dbReference type="NCBI Taxonomy" id="2582419"/>
    <lineage>
        <taxon>Bacteria</taxon>
        <taxon>Bacillati</taxon>
        <taxon>Bacillota</taxon>
        <taxon>Negativicutes</taxon>
        <taxon>Veillonellales</taxon>
        <taxon>Veillonellaceae</taxon>
        <taxon>Dialister</taxon>
    </lineage>
</organism>
<comment type="subcellular location">
    <subcellularLocation>
        <location evidence="1">Secreted</location>
    </subcellularLocation>
</comment>
<keyword evidence="6" id="KW-1185">Reference proteome</keyword>
<evidence type="ECO:0000313" key="5">
    <source>
        <dbReference type="EMBL" id="BBK24753.1"/>
    </source>
</evidence>
<protein>
    <recommendedName>
        <fullName evidence="4">NodB homology domain-containing protein</fullName>
    </recommendedName>
</protein>
<dbReference type="InterPro" id="IPR051398">
    <property type="entry name" value="Polysacch_Deacetylase"/>
</dbReference>
<evidence type="ECO:0000256" key="3">
    <source>
        <dbReference type="SAM" id="SignalP"/>
    </source>
</evidence>
<dbReference type="InterPro" id="IPR002509">
    <property type="entry name" value="NODB_dom"/>
</dbReference>
<evidence type="ECO:0000256" key="1">
    <source>
        <dbReference type="ARBA" id="ARBA00004613"/>
    </source>
</evidence>
<evidence type="ECO:0000259" key="4">
    <source>
        <dbReference type="PROSITE" id="PS51677"/>
    </source>
</evidence>
<dbReference type="PANTHER" id="PTHR34216">
    <property type="match status" value="1"/>
</dbReference>
<name>A0A8D4UTY6_9FIRM</name>
<accession>A0A8D4UTY6</accession>